<evidence type="ECO:0000313" key="1">
    <source>
        <dbReference type="EMBL" id="GAH95941.1"/>
    </source>
</evidence>
<gene>
    <name evidence="1" type="ORF">S03H2_70682</name>
</gene>
<dbReference type="AlphaFoldDB" id="X1JMG6"/>
<sequence>KIAIDWVGCEHADGLVKAWQLCDTSVRHRPMWDVFPARKPQRLPGPLIPNPDGLDFEEMSYCYRQEWADLESIAGRHRLDLLRIDEVERSWMIKMYRDETLTLLEQAVQLLEQEIA</sequence>
<name>X1JMG6_9ZZZZ</name>
<comment type="caution">
    <text evidence="1">The sequence shown here is derived from an EMBL/GenBank/DDBJ whole genome shotgun (WGS) entry which is preliminary data.</text>
</comment>
<feature type="non-terminal residue" evidence="1">
    <location>
        <position position="1"/>
    </location>
</feature>
<organism evidence="1">
    <name type="scientific">marine sediment metagenome</name>
    <dbReference type="NCBI Taxonomy" id="412755"/>
    <lineage>
        <taxon>unclassified sequences</taxon>
        <taxon>metagenomes</taxon>
        <taxon>ecological metagenomes</taxon>
    </lineage>
</organism>
<feature type="non-terminal residue" evidence="1">
    <location>
        <position position="116"/>
    </location>
</feature>
<accession>X1JMG6</accession>
<protein>
    <submittedName>
        <fullName evidence="1">Uncharacterized protein</fullName>
    </submittedName>
</protein>
<dbReference type="EMBL" id="BARU01047049">
    <property type="protein sequence ID" value="GAH95941.1"/>
    <property type="molecule type" value="Genomic_DNA"/>
</dbReference>
<reference evidence="1" key="1">
    <citation type="journal article" date="2014" name="Front. Microbiol.">
        <title>High frequency of phylogenetically diverse reductive dehalogenase-homologous genes in deep subseafloor sedimentary metagenomes.</title>
        <authorList>
            <person name="Kawai M."/>
            <person name="Futagami T."/>
            <person name="Toyoda A."/>
            <person name="Takaki Y."/>
            <person name="Nishi S."/>
            <person name="Hori S."/>
            <person name="Arai W."/>
            <person name="Tsubouchi T."/>
            <person name="Morono Y."/>
            <person name="Uchiyama I."/>
            <person name="Ito T."/>
            <person name="Fujiyama A."/>
            <person name="Inagaki F."/>
            <person name="Takami H."/>
        </authorList>
    </citation>
    <scope>NUCLEOTIDE SEQUENCE</scope>
    <source>
        <strain evidence="1">Expedition CK06-06</strain>
    </source>
</reference>
<proteinExistence type="predicted"/>